<name>A0AAV0WUS7_9HEMI</name>
<dbReference type="EMBL" id="CARXXK010000002">
    <property type="protein sequence ID" value="CAI6359361.1"/>
    <property type="molecule type" value="Genomic_DNA"/>
</dbReference>
<comment type="caution">
    <text evidence="2">The sequence shown here is derived from an EMBL/GenBank/DDBJ whole genome shotgun (WGS) entry which is preliminary data.</text>
</comment>
<proteinExistence type="predicted"/>
<evidence type="ECO:0000313" key="3">
    <source>
        <dbReference type="Proteomes" id="UP001160148"/>
    </source>
</evidence>
<evidence type="ECO:0000313" key="2">
    <source>
        <dbReference type="EMBL" id="CAI6359361.1"/>
    </source>
</evidence>
<keyword evidence="3" id="KW-1185">Reference proteome</keyword>
<feature type="region of interest" description="Disordered" evidence="1">
    <location>
        <begin position="37"/>
        <end position="84"/>
    </location>
</feature>
<evidence type="ECO:0000256" key="1">
    <source>
        <dbReference type="SAM" id="MobiDB-lite"/>
    </source>
</evidence>
<organism evidence="2 3">
    <name type="scientific">Macrosiphum euphorbiae</name>
    <name type="common">potato aphid</name>
    <dbReference type="NCBI Taxonomy" id="13131"/>
    <lineage>
        <taxon>Eukaryota</taxon>
        <taxon>Metazoa</taxon>
        <taxon>Ecdysozoa</taxon>
        <taxon>Arthropoda</taxon>
        <taxon>Hexapoda</taxon>
        <taxon>Insecta</taxon>
        <taxon>Pterygota</taxon>
        <taxon>Neoptera</taxon>
        <taxon>Paraneoptera</taxon>
        <taxon>Hemiptera</taxon>
        <taxon>Sternorrhyncha</taxon>
        <taxon>Aphidomorpha</taxon>
        <taxon>Aphidoidea</taxon>
        <taxon>Aphididae</taxon>
        <taxon>Macrosiphini</taxon>
        <taxon>Macrosiphum</taxon>
    </lineage>
</organism>
<feature type="compositionally biased region" description="Basic and acidic residues" evidence="1">
    <location>
        <begin position="52"/>
        <end position="62"/>
    </location>
</feature>
<accession>A0AAV0WUS7</accession>
<gene>
    <name evidence="2" type="ORF">MEUPH1_LOCUS14781</name>
</gene>
<reference evidence="2 3" key="1">
    <citation type="submission" date="2023-01" db="EMBL/GenBank/DDBJ databases">
        <authorList>
            <person name="Whitehead M."/>
        </authorList>
    </citation>
    <scope>NUCLEOTIDE SEQUENCE [LARGE SCALE GENOMIC DNA]</scope>
</reference>
<sequence length="84" mass="9325">MAHIILQVASRRSPVFRLTAGRWRLRARPLDDAVSTWKPSVLGEPQPPGFADGRRDDAESSHRTRSGSSQGRPTFVCIRENGVV</sequence>
<dbReference type="AlphaFoldDB" id="A0AAV0WUS7"/>
<dbReference type="Proteomes" id="UP001160148">
    <property type="component" value="Unassembled WGS sequence"/>
</dbReference>
<protein>
    <submittedName>
        <fullName evidence="2">Uncharacterized protein</fullName>
    </submittedName>
</protein>